<dbReference type="InterPro" id="IPR008283">
    <property type="entry name" value="Peptidase_M17_N"/>
</dbReference>
<proteinExistence type="predicted"/>
<comment type="caution">
    <text evidence="2">The sequence shown here is derived from an EMBL/GenBank/DDBJ whole genome shotgun (WGS) entry which is preliminary data.</text>
</comment>
<dbReference type="GO" id="GO:0070006">
    <property type="term" value="F:metalloaminopeptidase activity"/>
    <property type="evidence" value="ECO:0007669"/>
    <property type="project" value="InterPro"/>
</dbReference>
<feature type="domain" description="Peptidase M17 leucyl aminopeptidase N-terminal" evidence="1">
    <location>
        <begin position="27"/>
        <end position="116"/>
    </location>
</feature>
<accession>A0A0C2HJZ7</accession>
<evidence type="ECO:0000313" key="2">
    <source>
        <dbReference type="EMBL" id="KIH77391.1"/>
    </source>
</evidence>
<dbReference type="AlphaFoldDB" id="A0A0C2HJZ7"/>
<dbReference type="SUPFAM" id="SSF52949">
    <property type="entry name" value="Macro domain-like"/>
    <property type="match status" value="1"/>
</dbReference>
<keyword evidence="3" id="KW-1185">Reference proteome</keyword>
<dbReference type="Pfam" id="PF02789">
    <property type="entry name" value="Peptidase_M17_N"/>
    <property type="match status" value="1"/>
</dbReference>
<reference evidence="2 3" key="1">
    <citation type="submission" date="2014-12" db="EMBL/GenBank/DDBJ databases">
        <title>Genomes of Geoalkalibacter ferrihydriticus and Geoalkalibacter subterraneus, two haloalkaliphilic metal-reducing members of the Geobacteraceae.</title>
        <authorList>
            <person name="Badalamenti J.P."/>
            <person name="Torres C.I."/>
            <person name="Krajmalnik-Brown R."/>
            <person name="Bond D.R."/>
        </authorList>
    </citation>
    <scope>NUCLEOTIDE SEQUENCE [LARGE SCALE GENOMIC DNA]</scope>
    <source>
        <strain evidence="2 3">DSM 17813</strain>
    </source>
</reference>
<dbReference type="InterPro" id="IPR043472">
    <property type="entry name" value="Macro_dom-like"/>
</dbReference>
<dbReference type="EMBL" id="JWJD01000001">
    <property type="protein sequence ID" value="KIH77391.1"/>
    <property type="molecule type" value="Genomic_DNA"/>
</dbReference>
<name>A0A0C2HJZ7_9BACT</name>
<protein>
    <recommendedName>
        <fullName evidence="1">Peptidase M17 leucyl aminopeptidase N-terminal domain-containing protein</fullName>
    </recommendedName>
</protein>
<dbReference type="GO" id="GO:0006508">
    <property type="term" value="P:proteolysis"/>
    <property type="evidence" value="ECO:0007669"/>
    <property type="project" value="InterPro"/>
</dbReference>
<organism evidence="2 3">
    <name type="scientific">Geoalkalibacter ferrihydriticus DSM 17813</name>
    <dbReference type="NCBI Taxonomy" id="1121915"/>
    <lineage>
        <taxon>Bacteria</taxon>
        <taxon>Pseudomonadati</taxon>
        <taxon>Thermodesulfobacteriota</taxon>
        <taxon>Desulfuromonadia</taxon>
        <taxon>Desulfuromonadales</taxon>
        <taxon>Geoalkalibacteraceae</taxon>
        <taxon>Geoalkalibacter</taxon>
    </lineage>
</organism>
<sequence length="157" mass="17231">MMRLSQQADLSFERLDAQVLVAPFFLEENPLCGVCALLDQHLGGMLTDLLPAGRVSGRFGEYVLAAGRCKLHAPWILFVGAGARADFHKSSCAELFDDVLRICRLAGFFQVGLCFDPTQDITPEFLEAQVQKQCRDPGGKEITCCIAYDSATLAEKN</sequence>
<evidence type="ECO:0000313" key="3">
    <source>
        <dbReference type="Proteomes" id="UP000035068"/>
    </source>
</evidence>
<dbReference type="Gene3D" id="3.40.220.10">
    <property type="entry name" value="Leucine Aminopeptidase, subunit E, domain 1"/>
    <property type="match status" value="1"/>
</dbReference>
<evidence type="ECO:0000259" key="1">
    <source>
        <dbReference type="Pfam" id="PF02789"/>
    </source>
</evidence>
<gene>
    <name evidence="2" type="ORF">GFER_01230</name>
</gene>
<dbReference type="Proteomes" id="UP000035068">
    <property type="component" value="Unassembled WGS sequence"/>
</dbReference>